<gene>
    <name evidence="3" type="ORF">KFL_011500010</name>
</gene>
<organism evidence="3 4">
    <name type="scientific">Klebsormidium nitens</name>
    <name type="common">Green alga</name>
    <name type="synonym">Ulothrix nitens</name>
    <dbReference type="NCBI Taxonomy" id="105231"/>
    <lineage>
        <taxon>Eukaryota</taxon>
        <taxon>Viridiplantae</taxon>
        <taxon>Streptophyta</taxon>
        <taxon>Klebsormidiophyceae</taxon>
        <taxon>Klebsormidiales</taxon>
        <taxon>Klebsormidiaceae</taxon>
        <taxon>Klebsormidium</taxon>
    </lineage>
</organism>
<proteinExistence type="predicted"/>
<dbReference type="GO" id="GO:0006260">
    <property type="term" value="P:DNA replication"/>
    <property type="evidence" value="ECO:0007669"/>
    <property type="project" value="InterPro"/>
</dbReference>
<evidence type="ECO:0000313" key="4">
    <source>
        <dbReference type="Proteomes" id="UP000054558"/>
    </source>
</evidence>
<name>A0A1Y1IQ71_KLENI</name>
<feature type="domain" description="Replication origin-binding protein" evidence="2">
    <location>
        <begin position="1051"/>
        <end position="1213"/>
    </location>
</feature>
<feature type="region of interest" description="Disordered" evidence="1">
    <location>
        <begin position="383"/>
        <end position="410"/>
    </location>
</feature>
<feature type="compositionally biased region" description="Low complexity" evidence="1">
    <location>
        <begin position="620"/>
        <end position="640"/>
    </location>
</feature>
<feature type="region of interest" description="Disordered" evidence="1">
    <location>
        <begin position="308"/>
        <end position="370"/>
    </location>
</feature>
<reference evidence="3 4" key="1">
    <citation type="journal article" date="2014" name="Nat. Commun.">
        <title>Klebsormidium flaccidum genome reveals primary factors for plant terrestrial adaptation.</title>
        <authorList>
            <person name="Hori K."/>
            <person name="Maruyama F."/>
            <person name="Fujisawa T."/>
            <person name="Togashi T."/>
            <person name="Yamamoto N."/>
            <person name="Seo M."/>
            <person name="Sato S."/>
            <person name="Yamada T."/>
            <person name="Mori H."/>
            <person name="Tajima N."/>
            <person name="Moriyama T."/>
            <person name="Ikeuchi M."/>
            <person name="Watanabe M."/>
            <person name="Wada H."/>
            <person name="Kobayashi K."/>
            <person name="Saito M."/>
            <person name="Masuda T."/>
            <person name="Sasaki-Sekimoto Y."/>
            <person name="Mashiguchi K."/>
            <person name="Awai K."/>
            <person name="Shimojima M."/>
            <person name="Masuda S."/>
            <person name="Iwai M."/>
            <person name="Nobusawa T."/>
            <person name="Narise T."/>
            <person name="Kondo S."/>
            <person name="Saito H."/>
            <person name="Sato R."/>
            <person name="Murakawa M."/>
            <person name="Ihara Y."/>
            <person name="Oshima-Yamada Y."/>
            <person name="Ohtaka K."/>
            <person name="Satoh M."/>
            <person name="Sonobe K."/>
            <person name="Ishii M."/>
            <person name="Ohtani R."/>
            <person name="Kanamori-Sato M."/>
            <person name="Honoki R."/>
            <person name="Miyazaki D."/>
            <person name="Mochizuki H."/>
            <person name="Umetsu J."/>
            <person name="Higashi K."/>
            <person name="Shibata D."/>
            <person name="Kamiya Y."/>
            <person name="Sato N."/>
            <person name="Nakamura Y."/>
            <person name="Tabata S."/>
            <person name="Ida S."/>
            <person name="Kurokawa K."/>
            <person name="Ohta H."/>
        </authorList>
    </citation>
    <scope>NUCLEOTIDE SEQUENCE [LARGE SCALE GENOMIC DNA]</scope>
    <source>
        <strain evidence="3 4">NIES-2285</strain>
    </source>
</reference>
<dbReference type="Pfam" id="PF02399">
    <property type="entry name" value="Herpes_ori_bp"/>
    <property type="match status" value="1"/>
</dbReference>
<accession>A0A1Y1IQ71</accession>
<feature type="compositionally biased region" description="Polar residues" evidence="1">
    <location>
        <begin position="156"/>
        <end position="166"/>
    </location>
</feature>
<feature type="compositionally biased region" description="Basic and acidic residues" evidence="1">
    <location>
        <begin position="434"/>
        <end position="443"/>
    </location>
</feature>
<evidence type="ECO:0000313" key="3">
    <source>
        <dbReference type="EMBL" id="GAQ92813.1"/>
    </source>
</evidence>
<feature type="compositionally biased region" description="Basic and acidic residues" evidence="1">
    <location>
        <begin position="189"/>
        <end position="202"/>
    </location>
</feature>
<protein>
    <recommendedName>
        <fullName evidence="2">Replication origin-binding protein domain-containing protein</fullName>
    </recommendedName>
</protein>
<dbReference type="OMA" id="NEWHENE"/>
<feature type="compositionally biased region" description="Basic and acidic residues" evidence="1">
    <location>
        <begin position="322"/>
        <end position="343"/>
    </location>
</feature>
<dbReference type="InterPro" id="IPR003450">
    <property type="entry name" value="Replication_origin-bd"/>
</dbReference>
<evidence type="ECO:0000259" key="2">
    <source>
        <dbReference type="Pfam" id="PF02399"/>
    </source>
</evidence>
<dbReference type="GO" id="GO:0005524">
    <property type="term" value="F:ATP binding"/>
    <property type="evidence" value="ECO:0007669"/>
    <property type="project" value="InterPro"/>
</dbReference>
<feature type="compositionally biased region" description="Pro residues" evidence="1">
    <location>
        <begin position="578"/>
        <end position="588"/>
    </location>
</feature>
<keyword evidence="4" id="KW-1185">Reference proteome</keyword>
<feature type="compositionally biased region" description="Low complexity" evidence="1">
    <location>
        <begin position="473"/>
        <end position="486"/>
    </location>
</feature>
<dbReference type="GO" id="GO:0003688">
    <property type="term" value="F:DNA replication origin binding"/>
    <property type="evidence" value="ECO:0007669"/>
    <property type="project" value="InterPro"/>
</dbReference>
<feature type="compositionally biased region" description="Low complexity" evidence="1">
    <location>
        <begin position="1"/>
        <end position="24"/>
    </location>
</feature>
<feature type="region of interest" description="Disordered" evidence="1">
    <location>
        <begin position="434"/>
        <end position="653"/>
    </location>
</feature>
<feature type="compositionally biased region" description="Basic and acidic residues" evidence="1">
    <location>
        <begin position="260"/>
        <end position="270"/>
    </location>
</feature>
<feature type="compositionally biased region" description="Pro residues" evidence="1">
    <location>
        <begin position="543"/>
        <end position="568"/>
    </location>
</feature>
<sequence length="1744" mass="191624">TAASPAHASPAATSQARPPAGGASRRARRAREELTSYLFGDKVPHSLLCGDCSNPATFAMRGGKEGGNFKYFCGVHRLFKPGCFQIETARAEWALDCEVYKLKRELARSLDEEARLKGNRGCNEWHENEYWWDSTPKSRDLIAKLLIIGGVESNPGFPSTEGNSPLASGGDMPVRNVGAAGVVAQPPPHDARDGPEDRRHASADQSQSSGSGVGTKRPPEQVSSKRRGRRRLFKLSELEGGAPTDLATGSVIEPTTGARTRPESLRRTSVDRPSGPRAAAAMGAGMAMQERVVADFFAESRQQREAWVAREEETFGPLSSPDLERLETDGAEAREQELPERRSPYPQRPTCKRAKANPTTMEEAARAAGRAAAAAHLQAVGALRTSRTQREGQAVHQTELGDFEGPPRARPVALVTDAPIPDVGALVDRLRAKRDAEEAAAREKRLKSYGRVRPLGAPRGTGDALARTMDQDPSPSSSLPPVVLPSRGEDSPPSAEQTPTGAPSSPAVEDERAPPSPPADQPPIDADPGLPSPSLSQPHDEPPSPGHPPSPPLADQPEEPPIIAPPPLEKAQPEVVPSQPPAAAPSPSPTHQEQPPVDQALAADPPNQPRAADTSWPATAEPSAELSSALPPSEPAAQLLGDPPQAASVEDSGPGWCKKLVEALRQRRANGRAIVVAEDVHQEGAKRYGSFKDVAALVAHRRSLGLFAHLYELIQDDACWRIYFDLDFSLPTEDPSDFERRLEAFHLVRDRFLTSVLNVPEGALRFQACEAHGSARPPKQEFKYSVHEVLEGFCLRGLEARRAFGKAFGCFLENPPDDLKPSAELLRKDGGSAYIWDGSVYGQHRCFRMLRSSKFGDRLRALVPCEGSSEAIADHLVCLYSEAELAGSTEISGDLLGEWATARRDPPAPARVGAFRQRALALDEASTSEGPREDLSAQERAVLLARYQEDHAGVEINRVVQERPGLFFVHFRAPEPTCVIAGRRHTSPGNQNPYLIYKRDEPRIARYQCFANNCRGECRVLPLDILTTLGWTEDYEENLGMRPYPAFKLAHVRKRTILISAKKGVGKSKEFIAWLVAMVKLNPGLSFVLIGANISLSRKYHEDLVEAGVEGVVLYLEAPPGPIAASRAVICINSIHRVRAKMDLVGMDEMDMVLTNLNSEVMSQRGRVLSCLEAAVGGSKVVIGMDANIDCARVMEYLFMVRPDAVLHTIRNTGLYPAERHATIRIFPLGSGLLDCIDAAVRDVLDRVARGTKVVCPSTSKRFVKHLEHHFNIENPPLKSDRRGIFLHADKRSKADEEFFQKAMADPDTYLEADCVAFSPKLGPGVSKEKPYAEETVAFALNNLNGPAVETMLQQHARFRTVTNSTIYYKQAVSTAVDLLRSTEAVFQAIERDDKQIVKMLGDAAGFQFLRGSQGICDRSSASCVLYANNILAKVESYLEYVPKLKADLEKQGYQVTVEHVEPTDGLGSPPPEVPLGFDAEPELLTAEEWRAKYIINSEQYEILCERPEDLSPKEELKEFLFEMVTKEIKVDPSRVDHDFYTRFCADEDEAKGTREAHAKYLRFREHRFDALAADLDRALGQVNGEGVIQEYVQEVRDPVNRVPFAVRVLAFLVGCEEGELNHQAERWEVSDERVQAAYAEHIGPNKARLKTIFNLYGFVQQTTRPSKAAEGKVREKKAQKRNAVGNVLRAGLGIELHMASRSGGKFKHPHVLTPAIWLSLHERYGWFNPEPVAGVECMINPRR</sequence>
<feature type="region of interest" description="Disordered" evidence="1">
    <location>
        <begin position="1"/>
        <end position="27"/>
    </location>
</feature>
<feature type="non-terminal residue" evidence="3">
    <location>
        <position position="1"/>
    </location>
</feature>
<feature type="compositionally biased region" description="Basic residues" evidence="1">
    <location>
        <begin position="224"/>
        <end position="233"/>
    </location>
</feature>
<feature type="compositionally biased region" description="Polar residues" evidence="1">
    <location>
        <begin position="494"/>
        <end position="503"/>
    </location>
</feature>
<evidence type="ECO:0000256" key="1">
    <source>
        <dbReference type="SAM" id="MobiDB-lite"/>
    </source>
</evidence>
<feature type="region of interest" description="Disordered" evidence="1">
    <location>
        <begin position="153"/>
        <end position="278"/>
    </location>
</feature>
<dbReference type="Proteomes" id="UP000054558">
    <property type="component" value="Unassembled WGS sequence"/>
</dbReference>
<dbReference type="EMBL" id="DF238099">
    <property type="protein sequence ID" value="GAQ92813.1"/>
    <property type="molecule type" value="Genomic_DNA"/>
</dbReference>